<dbReference type="GeneID" id="7838293"/>
<organism evidence="1 2">
    <name type="scientific">Tetrahymena thermophila (strain SB210)</name>
    <dbReference type="NCBI Taxonomy" id="312017"/>
    <lineage>
        <taxon>Eukaryota</taxon>
        <taxon>Sar</taxon>
        <taxon>Alveolata</taxon>
        <taxon>Ciliophora</taxon>
        <taxon>Intramacronucleata</taxon>
        <taxon>Oligohymenophorea</taxon>
        <taxon>Hymenostomatida</taxon>
        <taxon>Tetrahymenina</taxon>
        <taxon>Tetrahymenidae</taxon>
        <taxon>Tetrahymena</taxon>
    </lineage>
</organism>
<proteinExistence type="predicted"/>
<accession>I7M2R7</accession>
<dbReference type="EMBL" id="GG662605">
    <property type="protein sequence ID" value="EAS01166.3"/>
    <property type="molecule type" value="Genomic_DNA"/>
</dbReference>
<sequence>MNIMNESQLNDQSDKDKVDALMGTLLGLGQRQSIVSLFSDSAIVLNQNPYIGAYTNFSQQSLRTSIQQHPDQLNRLTIDRNTASNWLPQIQNSTTTRDSFYEYLPKQFNSNNMSYNPSQVYYASDLKQIEKILVDKDYKLKELYVVQAINYLTFQIVYTQQLPLQLIVYVYQKYYSPENINTMMMLEYRVPLNLSNGRSVELRILCLQNDTYKVHFQNSPFFMNPRRVYQNIPNYMSSLVNQCKEYYAGEKTVILNSSKNMHGKKLIFGLNKPEQEVYESESDESCDSDGSLDSEEKLTKKKKIDETGRYITTAAINCNQENQTNQQNDQVKQLSETEKSEFANFKENVNKYIVEKILEKMNIQLKITALSKVITVPNQDIKIVNADNLTLIAKQVTLHQNGNDDTGDLQQIATYSLLDRVPHLSEIFELYVINSIFQIQIDGYLYIIFLDTNCSQSILEQEFQTNVETSNIVQNSFDHIPGSATEFDTLLHGGASQLRRSMMIQNNLFTSKQLNSFIQDNVNTQTELDKNKKVIYSYNKQLIRYLFNQQMESVYKNVQDMVLEIEIKADASHLIMNHICKSNNELFNSIQKIFNCSPYNFFLTLDLDLKLNSIIVYNGTNENEIYDHFVLSYEQDETLENLKLSIEKIIFQQFGCSKGYYQLFDYKRSKRLDTLMNNNPQKRISEIKDFNFSIFMEDNSIQFLIGKDFFLYQKQSSFVQMREMAYNALSFQQDYIHQLKSQDVEIYVFDETKSTNKYNCISFEVNEANFATIKENKFIMRLNKIFINFENRKYQLYMYKRSQNIIKEIKKNVIATCPEVLFVDTSNMIFRYNMYNFEVGEKKIGEIDSIFILNLQINLGIYNIEFPHNYNRISNLIQSVTWEEVRARLFKQNDEILDIEYTNEESQELILLYFIQNSELFEEQLLSVRKININSHNKTTFGDYILSFAPVFLQKTQQVSQLQIQLELSSSIIDIHQLQQSLDEMGKSFSTMKQLNIQIIIADQYKNKKLQNSCTCYPTSKLMRTLSKFQNLSMLKLRLTRQWYIGTNMLIHVAENPFIYSIDFDWSTQEEQKLCNQFVNQINPDLRQAFLFLTAYKKHIMDYLIYIKTISHLELYIDDFYEKFE</sequence>
<dbReference type="InParanoid" id="I7M2R7"/>
<protein>
    <submittedName>
        <fullName evidence="1">Uncharacterized protein</fullName>
    </submittedName>
</protein>
<evidence type="ECO:0000313" key="1">
    <source>
        <dbReference type="EMBL" id="EAS01166.3"/>
    </source>
</evidence>
<name>I7M2R7_TETTS</name>
<dbReference type="Proteomes" id="UP000009168">
    <property type="component" value="Unassembled WGS sequence"/>
</dbReference>
<dbReference type="KEGG" id="tet:TTHERM_00317300"/>
<reference evidence="2" key="1">
    <citation type="journal article" date="2006" name="PLoS Biol.">
        <title>Macronuclear genome sequence of the ciliate Tetrahymena thermophila, a model eukaryote.</title>
        <authorList>
            <person name="Eisen J.A."/>
            <person name="Coyne R.S."/>
            <person name="Wu M."/>
            <person name="Wu D."/>
            <person name="Thiagarajan M."/>
            <person name="Wortman J.R."/>
            <person name="Badger J.H."/>
            <person name="Ren Q."/>
            <person name="Amedeo P."/>
            <person name="Jones K.M."/>
            <person name="Tallon L.J."/>
            <person name="Delcher A.L."/>
            <person name="Salzberg S.L."/>
            <person name="Silva J.C."/>
            <person name="Haas B.J."/>
            <person name="Majoros W.H."/>
            <person name="Farzad M."/>
            <person name="Carlton J.M."/>
            <person name="Smith R.K. Jr."/>
            <person name="Garg J."/>
            <person name="Pearlman R.E."/>
            <person name="Karrer K.M."/>
            <person name="Sun L."/>
            <person name="Manning G."/>
            <person name="Elde N.C."/>
            <person name="Turkewitz A.P."/>
            <person name="Asai D.J."/>
            <person name="Wilkes D.E."/>
            <person name="Wang Y."/>
            <person name="Cai H."/>
            <person name="Collins K."/>
            <person name="Stewart B.A."/>
            <person name="Lee S.R."/>
            <person name="Wilamowska K."/>
            <person name="Weinberg Z."/>
            <person name="Ruzzo W.L."/>
            <person name="Wloga D."/>
            <person name="Gaertig J."/>
            <person name="Frankel J."/>
            <person name="Tsao C.-C."/>
            <person name="Gorovsky M.A."/>
            <person name="Keeling P.J."/>
            <person name="Waller R.F."/>
            <person name="Patron N.J."/>
            <person name="Cherry J.M."/>
            <person name="Stover N.A."/>
            <person name="Krieger C.J."/>
            <person name="del Toro C."/>
            <person name="Ryder H.F."/>
            <person name="Williamson S.C."/>
            <person name="Barbeau R.A."/>
            <person name="Hamilton E.P."/>
            <person name="Orias E."/>
        </authorList>
    </citation>
    <scope>NUCLEOTIDE SEQUENCE [LARGE SCALE GENOMIC DNA]</scope>
    <source>
        <strain evidence="2">SB210</strain>
    </source>
</reference>
<evidence type="ECO:0000313" key="2">
    <source>
        <dbReference type="Proteomes" id="UP000009168"/>
    </source>
</evidence>
<gene>
    <name evidence="1" type="ORF">TTHERM_00317300</name>
</gene>
<dbReference type="AlphaFoldDB" id="I7M2R7"/>
<dbReference type="RefSeq" id="XP_001021411.3">
    <property type="nucleotide sequence ID" value="XM_001021411.3"/>
</dbReference>
<keyword evidence="2" id="KW-1185">Reference proteome</keyword>